<feature type="binding site" evidence="8">
    <location>
        <begin position="257"/>
        <end position="263"/>
    </location>
    <ligand>
        <name>GTP</name>
        <dbReference type="ChEBI" id="CHEBI:37565"/>
    </ligand>
</feature>
<dbReference type="SUPFAM" id="SSF52540">
    <property type="entry name" value="P-loop containing nucleoside triphosphate hydrolases"/>
    <property type="match status" value="1"/>
</dbReference>
<accession>A0A1M7ZJJ2</accession>
<keyword evidence="5 8" id="KW-0460">Magnesium</keyword>
<evidence type="ECO:0000256" key="6">
    <source>
        <dbReference type="ARBA" id="ARBA00022958"/>
    </source>
</evidence>
<dbReference type="GO" id="GO:0005525">
    <property type="term" value="F:GTP binding"/>
    <property type="evidence" value="ECO:0007669"/>
    <property type="project" value="UniProtKB-UniRule"/>
</dbReference>
<keyword evidence="8" id="KW-0479">Metal-binding</keyword>
<feature type="binding site" evidence="8">
    <location>
        <begin position="282"/>
        <end position="285"/>
    </location>
    <ligand>
        <name>GTP</name>
        <dbReference type="ChEBI" id="CHEBI:37565"/>
    </ligand>
</feature>
<evidence type="ECO:0000256" key="5">
    <source>
        <dbReference type="ARBA" id="ARBA00022842"/>
    </source>
</evidence>
<evidence type="ECO:0000313" key="10">
    <source>
        <dbReference type="EMBL" id="SHO64969.1"/>
    </source>
</evidence>
<dbReference type="PROSITE" id="PS51709">
    <property type="entry name" value="G_TRME"/>
    <property type="match status" value="1"/>
</dbReference>
<dbReference type="InterPro" id="IPR025867">
    <property type="entry name" value="MnmE_helical"/>
</dbReference>
<proteinExistence type="inferred from homology"/>
<comment type="subcellular location">
    <subcellularLocation>
        <location evidence="8">Cytoplasm</location>
    </subcellularLocation>
</comment>
<dbReference type="GO" id="GO:0005737">
    <property type="term" value="C:cytoplasm"/>
    <property type="evidence" value="ECO:0007669"/>
    <property type="project" value="UniProtKB-SubCell"/>
</dbReference>
<dbReference type="Pfam" id="PF10396">
    <property type="entry name" value="TrmE_N"/>
    <property type="match status" value="1"/>
</dbReference>
<dbReference type="FunFam" id="3.30.1360.120:FF:000007">
    <property type="entry name" value="tRNA modification GTPase GTPBP3, mitochondrial"/>
    <property type="match status" value="1"/>
</dbReference>
<evidence type="ECO:0000256" key="1">
    <source>
        <dbReference type="ARBA" id="ARBA00011043"/>
    </source>
</evidence>
<feature type="binding site" evidence="8">
    <location>
        <position position="30"/>
    </location>
    <ligand>
        <name>(6S)-5-formyl-5,6,7,8-tetrahydrofolate</name>
        <dbReference type="ChEBI" id="CHEBI:57457"/>
    </ligand>
</feature>
<comment type="subunit">
    <text evidence="8">Homodimer. Heterotetramer of two MnmE and two MnmG subunits.</text>
</comment>
<evidence type="ECO:0000256" key="4">
    <source>
        <dbReference type="ARBA" id="ARBA00022801"/>
    </source>
</evidence>
<keyword evidence="7 8" id="KW-0342">GTP-binding</keyword>
<dbReference type="Proteomes" id="UP000186406">
    <property type="component" value="Unassembled WGS sequence"/>
</dbReference>
<dbReference type="NCBIfam" id="TIGR00231">
    <property type="entry name" value="small_GTP"/>
    <property type="match status" value="1"/>
</dbReference>
<dbReference type="PRINTS" id="PR00326">
    <property type="entry name" value="GTP1OBG"/>
</dbReference>
<dbReference type="STRING" id="1123029.SAMN02745172_01926"/>
<evidence type="ECO:0000256" key="3">
    <source>
        <dbReference type="ARBA" id="ARBA00022741"/>
    </source>
</evidence>
<evidence type="ECO:0000256" key="2">
    <source>
        <dbReference type="ARBA" id="ARBA00022694"/>
    </source>
</evidence>
<dbReference type="RefSeq" id="WP_073627931.1">
    <property type="nucleotide sequence ID" value="NZ_FRXO01000003.1"/>
</dbReference>
<dbReference type="InterPro" id="IPR006073">
    <property type="entry name" value="GTP-bd"/>
</dbReference>
<dbReference type="InterPro" id="IPR031168">
    <property type="entry name" value="G_TrmE"/>
</dbReference>
<dbReference type="AlphaFoldDB" id="A0A1M7ZJJ2"/>
<feature type="binding site" evidence="8">
    <location>
        <position position="263"/>
    </location>
    <ligand>
        <name>Mg(2+)</name>
        <dbReference type="ChEBI" id="CHEBI:18420"/>
    </ligand>
</feature>
<dbReference type="InterPro" id="IPR004520">
    <property type="entry name" value="GTPase_MnmE"/>
</dbReference>
<evidence type="ECO:0000313" key="11">
    <source>
        <dbReference type="Proteomes" id="UP000186406"/>
    </source>
</evidence>
<dbReference type="PANTHER" id="PTHR42714:SF2">
    <property type="entry name" value="TRNA MODIFICATION GTPASE GTPBP3, MITOCHONDRIAL"/>
    <property type="match status" value="1"/>
</dbReference>
<evidence type="ECO:0000256" key="8">
    <source>
        <dbReference type="HAMAP-Rule" id="MF_00379"/>
    </source>
</evidence>
<feature type="binding site" evidence="8">
    <location>
        <position position="131"/>
    </location>
    <ligand>
        <name>(6S)-5-formyl-5,6,7,8-tetrahydrofolate</name>
        <dbReference type="ChEBI" id="CHEBI:57457"/>
    </ligand>
</feature>
<dbReference type="OrthoDB" id="9805918at2"/>
<keyword evidence="3 8" id="KW-0547">Nucleotide-binding</keyword>
<dbReference type="InterPro" id="IPR018948">
    <property type="entry name" value="GTP-bd_TrmE_N"/>
</dbReference>
<dbReference type="CDD" id="cd04164">
    <property type="entry name" value="trmE"/>
    <property type="match status" value="1"/>
</dbReference>
<dbReference type="SUPFAM" id="SSF116878">
    <property type="entry name" value="TrmE connector domain"/>
    <property type="match status" value="1"/>
</dbReference>
<dbReference type="InterPro" id="IPR027417">
    <property type="entry name" value="P-loop_NTPase"/>
</dbReference>
<feature type="domain" description="TrmE-type G" evidence="9">
    <location>
        <begin position="228"/>
        <end position="386"/>
    </location>
</feature>
<dbReference type="GO" id="GO:0030488">
    <property type="term" value="P:tRNA methylation"/>
    <property type="evidence" value="ECO:0007669"/>
    <property type="project" value="TreeGrafter"/>
</dbReference>
<organism evidence="10 11">
    <name type="scientific">Pseudoxanthobacter soli DSM 19599</name>
    <dbReference type="NCBI Taxonomy" id="1123029"/>
    <lineage>
        <taxon>Bacteria</taxon>
        <taxon>Pseudomonadati</taxon>
        <taxon>Pseudomonadota</taxon>
        <taxon>Alphaproteobacteria</taxon>
        <taxon>Hyphomicrobiales</taxon>
        <taxon>Segnochrobactraceae</taxon>
        <taxon>Pseudoxanthobacter</taxon>
    </lineage>
</organism>
<comment type="caution">
    <text evidence="8">Lacks conserved residue(s) required for the propagation of feature annotation.</text>
</comment>
<dbReference type="PANTHER" id="PTHR42714">
    <property type="entry name" value="TRNA MODIFICATION GTPASE GTPBP3"/>
    <property type="match status" value="1"/>
</dbReference>
<dbReference type="HAMAP" id="MF_00379">
    <property type="entry name" value="GTPase_MnmE"/>
    <property type="match status" value="1"/>
</dbReference>
<keyword evidence="8" id="KW-0963">Cytoplasm</keyword>
<dbReference type="NCBIfam" id="NF003661">
    <property type="entry name" value="PRK05291.1-3"/>
    <property type="match status" value="1"/>
</dbReference>
<dbReference type="EC" id="3.6.-.-" evidence="8"/>
<dbReference type="InterPro" id="IPR027368">
    <property type="entry name" value="MnmE_dom2"/>
</dbReference>
<protein>
    <recommendedName>
        <fullName evidence="8">tRNA modification GTPase MnmE</fullName>
        <ecNumber evidence="8">3.6.-.-</ecNumber>
    </recommendedName>
</protein>
<gene>
    <name evidence="8" type="primary">mnmE</name>
    <name evidence="8" type="synonym">trmE</name>
    <name evidence="10" type="ORF">SAMN02745172_01926</name>
</gene>
<dbReference type="InterPro" id="IPR027266">
    <property type="entry name" value="TrmE/GcvT-like"/>
</dbReference>
<reference evidence="10 11" key="1">
    <citation type="submission" date="2016-12" db="EMBL/GenBank/DDBJ databases">
        <authorList>
            <person name="Song W.-J."/>
            <person name="Kurnit D.M."/>
        </authorList>
    </citation>
    <scope>NUCLEOTIDE SEQUENCE [LARGE SCALE GENOMIC DNA]</scope>
    <source>
        <strain evidence="10 11">DSM 19599</strain>
    </source>
</reference>
<comment type="cofactor">
    <cofactor evidence="8">
        <name>K(+)</name>
        <dbReference type="ChEBI" id="CHEBI:29103"/>
    </cofactor>
    <text evidence="8">Binds 1 potassium ion per subunit.</text>
</comment>
<dbReference type="GO" id="GO:0002098">
    <property type="term" value="P:tRNA wobble uridine modification"/>
    <property type="evidence" value="ECO:0007669"/>
    <property type="project" value="TreeGrafter"/>
</dbReference>
<evidence type="ECO:0000256" key="7">
    <source>
        <dbReference type="ARBA" id="ARBA00023134"/>
    </source>
</evidence>
<dbReference type="GO" id="GO:0003924">
    <property type="term" value="F:GTPase activity"/>
    <property type="evidence" value="ECO:0007669"/>
    <property type="project" value="UniProtKB-UniRule"/>
</dbReference>
<keyword evidence="11" id="KW-1185">Reference proteome</keyword>
<dbReference type="Pfam" id="PF01926">
    <property type="entry name" value="MMR_HSR1"/>
    <property type="match status" value="1"/>
</dbReference>
<keyword evidence="2 8" id="KW-0819">tRNA processing</keyword>
<dbReference type="SUPFAM" id="SSF103025">
    <property type="entry name" value="Folate-binding domain"/>
    <property type="match status" value="1"/>
</dbReference>
<dbReference type="GO" id="GO:0046872">
    <property type="term" value="F:metal ion binding"/>
    <property type="evidence" value="ECO:0007669"/>
    <property type="project" value="UniProtKB-KW"/>
</dbReference>
<name>A0A1M7ZJJ2_9HYPH</name>
<feature type="binding site" evidence="8">
    <location>
        <position position="242"/>
    </location>
    <ligand>
        <name>Mg(2+)</name>
        <dbReference type="ChEBI" id="CHEBI:18420"/>
    </ligand>
</feature>
<sequence length="462" mass="47319">MQTLPSDTVAGDTIVALSSGALPAAVAVVRLSGPNAGPALAALCGGRLPPPRRAVLRRLVRRSDGAPLDRALVLWLPGPGTATGEDMAELHLHGGRAVVAAVIAELASGPAAFARPAEPGEFTRRAFLAGRMDLAAVEGLADLLAAETEAQRVQALAQAGGALSSRIADWRSRLIEARALLEASLDFSDEADVAEVAEQQAIAEAAGLRSALAVALADAGRGERLRDGFQVALMGPPNAGKSSLMNALASREVAIVTAEAGTTRDVIEVHLDLGGYPVTVADTAGLRETAGEAEREGIRRALSRGRDADLVVWLDPPDETALEPPGELGGSLWRIRTKADLEPGHELRSPVEGSSADGAAGVPGRISVSSGEGIGDLVAAIGAAAAQSLKGGEDALVTRARHRAAIEDAVACLDRATMAGFIAPELRAEELRRAGDALGRVVGAVGVEAVLGRIFSSFCIGK</sequence>
<dbReference type="Pfam" id="PF12631">
    <property type="entry name" value="MnmE_helical"/>
    <property type="match status" value="1"/>
</dbReference>
<dbReference type="Gene3D" id="1.20.120.430">
    <property type="entry name" value="tRNA modification GTPase MnmE domain 2"/>
    <property type="match status" value="1"/>
</dbReference>
<keyword evidence="4 8" id="KW-0378">Hydrolase</keyword>
<dbReference type="Gene3D" id="3.30.1360.120">
    <property type="entry name" value="Probable tRNA modification gtpase trme, domain 1"/>
    <property type="match status" value="1"/>
</dbReference>
<comment type="function">
    <text evidence="8">Exhibits a very high intrinsic GTPase hydrolysis rate. Involved in the addition of a carboxymethylaminomethyl (cmnm) group at the wobble position (U34) of certain tRNAs, forming tRNA-cmnm(5)s(2)U34.</text>
</comment>
<feature type="binding site" evidence="8">
    <location>
        <position position="462"/>
    </location>
    <ligand>
        <name>(6S)-5-formyl-5,6,7,8-tetrahydrofolate</name>
        <dbReference type="ChEBI" id="CHEBI:57457"/>
    </ligand>
</feature>
<feature type="binding site" evidence="8">
    <location>
        <position position="89"/>
    </location>
    <ligand>
        <name>(6S)-5-formyl-5,6,7,8-tetrahydrofolate</name>
        <dbReference type="ChEBI" id="CHEBI:57457"/>
    </ligand>
</feature>
<dbReference type="CDD" id="cd14858">
    <property type="entry name" value="TrmE_N"/>
    <property type="match status" value="1"/>
</dbReference>
<feature type="binding site" evidence="8">
    <location>
        <begin position="238"/>
        <end position="243"/>
    </location>
    <ligand>
        <name>GTP</name>
        <dbReference type="ChEBI" id="CHEBI:37565"/>
    </ligand>
</feature>
<comment type="similarity">
    <text evidence="1 8">Belongs to the TRAFAC class TrmE-Era-EngA-EngB-Septin-like GTPase superfamily. TrmE GTPase family.</text>
</comment>
<dbReference type="EMBL" id="FRXO01000003">
    <property type="protein sequence ID" value="SHO64969.1"/>
    <property type="molecule type" value="Genomic_DNA"/>
</dbReference>
<keyword evidence="6 8" id="KW-0630">Potassium</keyword>
<evidence type="ECO:0000259" key="9">
    <source>
        <dbReference type="PROSITE" id="PS51709"/>
    </source>
</evidence>
<dbReference type="InterPro" id="IPR005225">
    <property type="entry name" value="Small_GTP-bd"/>
</dbReference>
<dbReference type="Gene3D" id="3.40.50.300">
    <property type="entry name" value="P-loop containing nucleotide triphosphate hydrolases"/>
    <property type="match status" value="1"/>
</dbReference>